<name>S9QRW4_9RHOB</name>
<dbReference type="PATRIC" id="fig|1123069.3.peg.3279"/>
<dbReference type="Pfam" id="PF00534">
    <property type="entry name" value="Glycos_transf_1"/>
    <property type="match status" value="1"/>
</dbReference>
<dbReference type="OrthoDB" id="9790710at2"/>
<dbReference type="PANTHER" id="PTHR12526:SF510">
    <property type="entry name" value="D-INOSITOL 3-PHOSPHATE GLYCOSYLTRANSFERASE"/>
    <property type="match status" value="1"/>
</dbReference>
<dbReference type="STRING" id="1123069.ruthe_03311"/>
<dbReference type="Proteomes" id="UP000015346">
    <property type="component" value="Unassembled WGS sequence"/>
</dbReference>
<dbReference type="HOGENOM" id="CLU_052026_0_0_5"/>
<evidence type="ECO:0000313" key="4">
    <source>
        <dbReference type="EMBL" id="EPX82382.1"/>
    </source>
</evidence>
<gene>
    <name evidence="4" type="ORF">ruthe_03311</name>
</gene>
<evidence type="ECO:0000259" key="3">
    <source>
        <dbReference type="Pfam" id="PF00534"/>
    </source>
</evidence>
<feature type="domain" description="Glycosyl transferase family 1" evidence="3">
    <location>
        <begin position="234"/>
        <end position="392"/>
    </location>
</feature>
<comment type="caution">
    <text evidence="4">The sequence shown here is derived from an EMBL/GenBank/DDBJ whole genome shotgun (WGS) entry which is preliminary data.</text>
</comment>
<protein>
    <submittedName>
        <fullName evidence="4">Glycosyltransferase</fullName>
    </submittedName>
</protein>
<dbReference type="SUPFAM" id="SSF53756">
    <property type="entry name" value="UDP-Glycosyltransferase/glycogen phosphorylase"/>
    <property type="match status" value="1"/>
</dbReference>
<accession>S9QRW4</accession>
<reference evidence="4 5" key="1">
    <citation type="journal article" date="2013" name="Stand. Genomic Sci.">
        <title>Genome sequence of the reddish-pigmented Rubellimicrobium thermophilum type strain (DSM 16684(T)), a member of the Roseobacter clade.</title>
        <authorList>
            <person name="Fiebig A."/>
            <person name="Riedel T."/>
            <person name="Gronow S."/>
            <person name="Petersen J."/>
            <person name="Klenk H.P."/>
            <person name="Goker M."/>
        </authorList>
    </citation>
    <scope>NUCLEOTIDE SEQUENCE [LARGE SCALE GENOMIC DNA]</scope>
    <source>
        <strain evidence="4 5">DSM 16684</strain>
    </source>
</reference>
<keyword evidence="5" id="KW-1185">Reference proteome</keyword>
<dbReference type="GO" id="GO:0016757">
    <property type="term" value="F:glycosyltransferase activity"/>
    <property type="evidence" value="ECO:0007669"/>
    <property type="project" value="UniProtKB-KW"/>
</dbReference>
<keyword evidence="1" id="KW-0328">Glycosyltransferase</keyword>
<sequence length="432" mass="46697">MTRRPRILLIAEAANPEWTSVPLVGWNLAQALRQVADIHLVTQVRNREAIRRAGWREGEEFTAIDTESLAGPLWRLGERLRGGPGRGWTTLQAVAALSYPLFEHRLWQRFGPALRAGAWDIVHRITPLSPTIPSPLAPRLARLGVPFLIGPLNGGVPWPRAFDAARRAEREWLSYVRGGAIRLMPGRRATFRQAAAVLCGSLHTRAEMPPGTRTVWLPENGVDPARFAPSADRPPGPLRAVFLGRLVPYKGPDMAIEAAAPLMREGRLEFDIIGDGPLMEDLRAQAAALGIAPAFHGWLPQERAARIAARADLLLFPSVREFGGGAVLEAMALGLCPLVVDYAGPAELVAPGTGIRVPLGDRAAIVAALGGHLARLAEAPEDARRLGSAARARALALFTWEAKAQQIAQIYDWTLAGARDAPPQPIPLPEAA</sequence>
<dbReference type="InterPro" id="IPR001296">
    <property type="entry name" value="Glyco_trans_1"/>
</dbReference>
<dbReference type="CDD" id="cd03801">
    <property type="entry name" value="GT4_PimA-like"/>
    <property type="match status" value="1"/>
</dbReference>
<dbReference type="RefSeq" id="WP_021099363.1">
    <property type="nucleotide sequence ID" value="NZ_KE557327.1"/>
</dbReference>
<dbReference type="Gene3D" id="3.40.50.2000">
    <property type="entry name" value="Glycogen Phosphorylase B"/>
    <property type="match status" value="2"/>
</dbReference>
<keyword evidence="2 4" id="KW-0808">Transferase</keyword>
<dbReference type="EMBL" id="AOLV01000042">
    <property type="protein sequence ID" value="EPX82382.1"/>
    <property type="molecule type" value="Genomic_DNA"/>
</dbReference>
<evidence type="ECO:0000256" key="1">
    <source>
        <dbReference type="ARBA" id="ARBA00022676"/>
    </source>
</evidence>
<dbReference type="PANTHER" id="PTHR12526">
    <property type="entry name" value="GLYCOSYLTRANSFERASE"/>
    <property type="match status" value="1"/>
</dbReference>
<proteinExistence type="predicted"/>
<evidence type="ECO:0000313" key="5">
    <source>
        <dbReference type="Proteomes" id="UP000015346"/>
    </source>
</evidence>
<evidence type="ECO:0000256" key="2">
    <source>
        <dbReference type="ARBA" id="ARBA00022679"/>
    </source>
</evidence>
<organism evidence="4 5">
    <name type="scientific">Rubellimicrobium thermophilum DSM 16684</name>
    <dbReference type="NCBI Taxonomy" id="1123069"/>
    <lineage>
        <taxon>Bacteria</taxon>
        <taxon>Pseudomonadati</taxon>
        <taxon>Pseudomonadota</taxon>
        <taxon>Alphaproteobacteria</taxon>
        <taxon>Rhodobacterales</taxon>
        <taxon>Roseobacteraceae</taxon>
        <taxon>Rubellimicrobium</taxon>
    </lineage>
</organism>
<dbReference type="AlphaFoldDB" id="S9QRW4"/>